<dbReference type="AlphaFoldDB" id="A0A976BAN7"/>
<reference evidence="1 2" key="1">
    <citation type="submission" date="2018-01" db="EMBL/GenBank/DDBJ databases">
        <authorList>
            <person name="Clerissi C."/>
        </authorList>
    </citation>
    <scope>NUCLEOTIDE SEQUENCE [LARGE SCALE GENOMIC DNA]</scope>
    <source>
        <strain evidence="1">Cupriavidus oxalaticus LMG 2235</strain>
    </source>
</reference>
<gene>
    <name evidence="1" type="ORF">CO2235_150206</name>
</gene>
<comment type="caution">
    <text evidence="1">The sequence shown here is derived from an EMBL/GenBank/DDBJ whole genome shotgun (WGS) entry which is preliminary data.</text>
</comment>
<evidence type="ECO:0000313" key="1">
    <source>
        <dbReference type="EMBL" id="SPC12551.1"/>
    </source>
</evidence>
<dbReference type="EMBL" id="OGUS01000115">
    <property type="protein sequence ID" value="SPC12551.1"/>
    <property type="molecule type" value="Genomic_DNA"/>
</dbReference>
<protein>
    <submittedName>
        <fullName evidence="1">Uncharacterized protein</fullName>
    </submittedName>
</protein>
<organism evidence="1 2">
    <name type="scientific">Cupriavidus oxalaticus</name>
    <dbReference type="NCBI Taxonomy" id="96344"/>
    <lineage>
        <taxon>Bacteria</taxon>
        <taxon>Pseudomonadati</taxon>
        <taxon>Pseudomonadota</taxon>
        <taxon>Betaproteobacteria</taxon>
        <taxon>Burkholderiales</taxon>
        <taxon>Burkholderiaceae</taxon>
        <taxon>Cupriavidus</taxon>
    </lineage>
</organism>
<dbReference type="Proteomes" id="UP000256862">
    <property type="component" value="Chromosome CO2235"/>
</dbReference>
<evidence type="ECO:0000313" key="2">
    <source>
        <dbReference type="Proteomes" id="UP000256862"/>
    </source>
</evidence>
<proteinExistence type="predicted"/>
<sequence length="134" mass="14433">MPRKQMFMVSLASGASLGGRICLQPDKHDRLPTIDADAVLGALHTTAGSFNVGELRTVVFQHCVSLALRSFFAGQVAFVPRLPRYQGRHGRVGGASNSMDMGFFGIKLSGQRGDFLRGKLVHDRSPEQGNSCSA</sequence>
<name>A0A976BAN7_9BURK</name>
<accession>A0A976BAN7</accession>